<sequence length="67" mass="7657">METYSGRKETCSADSRGIRAFFSPSGQRSGRQGFPCRPVCEKKLYEKHLLFTNLTIQTNCEGFMVEM</sequence>
<evidence type="ECO:0000313" key="1">
    <source>
        <dbReference type="EMBL" id="EDP19093.1"/>
    </source>
</evidence>
<proteinExistence type="predicted"/>
<dbReference type="EMBL" id="ABCC02000009">
    <property type="protein sequence ID" value="EDP19093.1"/>
    <property type="molecule type" value="Genomic_DNA"/>
</dbReference>
<name>A8RHX0_ENTBW</name>
<evidence type="ECO:0000313" key="2">
    <source>
        <dbReference type="Proteomes" id="UP000005396"/>
    </source>
</evidence>
<accession>A8RHX0</accession>
<comment type="caution">
    <text evidence="1">The sequence shown here is derived from an EMBL/GenBank/DDBJ whole genome shotgun (WGS) entry which is preliminary data.</text>
</comment>
<reference evidence="1 2" key="2">
    <citation type="submission" date="2007-09" db="EMBL/GenBank/DDBJ databases">
        <title>Draft genome sequence of Clostridium bolteae (ATCC BAA-613).</title>
        <authorList>
            <person name="Sudarsanam P."/>
            <person name="Ley R."/>
            <person name="Guruge J."/>
            <person name="Turnbaugh P.J."/>
            <person name="Mahowald M."/>
            <person name="Liep D."/>
            <person name="Gordon J."/>
        </authorList>
    </citation>
    <scope>NUCLEOTIDE SEQUENCE [LARGE SCALE GENOMIC DNA]</scope>
    <source>
        <strain evidence="2">ATCC BAA-613 / DSM 15670 / CCUG 46953 / JCM 12243 / WAL 16351</strain>
    </source>
</reference>
<reference evidence="1 2" key="1">
    <citation type="submission" date="2007-08" db="EMBL/GenBank/DDBJ databases">
        <authorList>
            <person name="Fulton L."/>
            <person name="Clifton S."/>
            <person name="Fulton B."/>
            <person name="Xu J."/>
            <person name="Minx P."/>
            <person name="Pepin K.H."/>
            <person name="Johnson M."/>
            <person name="Thiruvilangam P."/>
            <person name="Bhonagiri V."/>
            <person name="Nash W.E."/>
            <person name="Mardis E.R."/>
            <person name="Wilson R.K."/>
        </authorList>
    </citation>
    <scope>NUCLEOTIDE SEQUENCE [LARGE SCALE GENOMIC DNA]</scope>
    <source>
        <strain evidence="2">ATCC BAA-613 / DSM 15670 / CCUG 46953 / JCM 12243 / WAL 16351</strain>
    </source>
</reference>
<dbReference type="PaxDb" id="411902-CLOBOL_00529"/>
<dbReference type="Proteomes" id="UP000005396">
    <property type="component" value="Unassembled WGS sequence"/>
</dbReference>
<protein>
    <submittedName>
        <fullName evidence="1">Uncharacterized protein</fullName>
    </submittedName>
</protein>
<dbReference type="AlphaFoldDB" id="A8RHX0"/>
<dbReference type="HOGENOM" id="CLU_2804809_0_0_9"/>
<organism evidence="1 2">
    <name type="scientific">Enterocloster bolteae (strain ATCC BAA-613 / DSM 15670 / CCUG 46953 / JCM 12243 / WAL 16351)</name>
    <name type="common">Clostridium bolteae</name>
    <dbReference type="NCBI Taxonomy" id="411902"/>
    <lineage>
        <taxon>Bacteria</taxon>
        <taxon>Bacillati</taxon>
        <taxon>Bacillota</taxon>
        <taxon>Clostridia</taxon>
        <taxon>Lachnospirales</taxon>
        <taxon>Lachnospiraceae</taxon>
        <taxon>Enterocloster</taxon>
    </lineage>
</organism>
<gene>
    <name evidence="1" type="ORF">CLOBOL_00529</name>
</gene>